<dbReference type="AlphaFoldDB" id="A0AAR5PXT0"/>
<dbReference type="InterPro" id="IPR050079">
    <property type="entry name" value="DEAD_box_RNA_helicase"/>
</dbReference>
<dbReference type="Gene3D" id="3.40.50.300">
    <property type="entry name" value="P-loop containing nucleotide triphosphate hydrolases"/>
    <property type="match status" value="2"/>
</dbReference>
<reference evidence="11" key="1">
    <citation type="journal article" date="2013" name="Genome Biol.">
        <title>Draft genome of the mountain pine beetle, Dendroctonus ponderosae Hopkins, a major forest pest.</title>
        <authorList>
            <person name="Keeling C.I."/>
            <person name="Yuen M.M."/>
            <person name="Liao N.Y."/>
            <person name="Docking T.R."/>
            <person name="Chan S.K."/>
            <person name="Taylor G.A."/>
            <person name="Palmquist D.L."/>
            <person name="Jackman S.D."/>
            <person name="Nguyen A."/>
            <person name="Li M."/>
            <person name="Henderson H."/>
            <person name="Janes J.K."/>
            <person name="Zhao Y."/>
            <person name="Pandoh P."/>
            <person name="Moore R."/>
            <person name="Sperling F.A."/>
            <person name="Huber D.P."/>
            <person name="Birol I."/>
            <person name="Jones S.J."/>
            <person name="Bohlmann J."/>
        </authorList>
    </citation>
    <scope>NUCLEOTIDE SEQUENCE</scope>
</reference>
<evidence type="ECO:0000259" key="9">
    <source>
        <dbReference type="PROSITE" id="PS51194"/>
    </source>
</evidence>
<evidence type="ECO:0000256" key="6">
    <source>
        <dbReference type="RuleBase" id="RU000492"/>
    </source>
</evidence>
<dbReference type="SMART" id="SM00487">
    <property type="entry name" value="DEXDc"/>
    <property type="match status" value="1"/>
</dbReference>
<dbReference type="SUPFAM" id="SSF52540">
    <property type="entry name" value="P-loop containing nucleoside triphosphate hydrolases"/>
    <property type="match status" value="1"/>
</dbReference>
<evidence type="ECO:0000313" key="11">
    <source>
        <dbReference type="Proteomes" id="UP000019118"/>
    </source>
</evidence>
<dbReference type="GO" id="GO:0003724">
    <property type="term" value="F:RNA helicase activity"/>
    <property type="evidence" value="ECO:0007669"/>
    <property type="project" value="TreeGrafter"/>
</dbReference>
<dbReference type="KEGG" id="dpa:109541385"/>
<keyword evidence="3 6" id="KW-0347">Helicase</keyword>
<dbReference type="GO" id="GO:0005524">
    <property type="term" value="F:ATP binding"/>
    <property type="evidence" value="ECO:0007669"/>
    <property type="project" value="UniProtKB-KW"/>
</dbReference>
<dbReference type="PANTHER" id="PTHR47959:SF1">
    <property type="entry name" value="ATP-DEPENDENT RNA HELICASE DBPA"/>
    <property type="match status" value="1"/>
</dbReference>
<dbReference type="InterPro" id="IPR014001">
    <property type="entry name" value="Helicase_ATP-bd"/>
</dbReference>
<dbReference type="Pfam" id="PF13959">
    <property type="entry name" value="CTE_SPB4"/>
    <property type="match status" value="1"/>
</dbReference>
<comment type="similarity">
    <text evidence="6">Belongs to the DEAD box helicase family.</text>
</comment>
<evidence type="ECO:0000256" key="2">
    <source>
        <dbReference type="ARBA" id="ARBA00022801"/>
    </source>
</evidence>
<feature type="region of interest" description="Disordered" evidence="7">
    <location>
        <begin position="1"/>
        <end position="35"/>
    </location>
</feature>
<dbReference type="InterPro" id="IPR000629">
    <property type="entry name" value="RNA-helicase_DEAD-box_CS"/>
</dbReference>
<feature type="domain" description="Helicase C-terminal" evidence="9">
    <location>
        <begin position="373"/>
        <end position="552"/>
    </location>
</feature>
<dbReference type="Pfam" id="PF00271">
    <property type="entry name" value="Helicase_C"/>
    <property type="match status" value="1"/>
</dbReference>
<dbReference type="InterPro" id="IPR001650">
    <property type="entry name" value="Helicase_C-like"/>
</dbReference>
<keyword evidence="4 6" id="KW-0067">ATP-binding</keyword>
<dbReference type="InterPro" id="IPR025313">
    <property type="entry name" value="SPB4-like_CTE"/>
</dbReference>
<evidence type="ECO:0000259" key="8">
    <source>
        <dbReference type="PROSITE" id="PS51192"/>
    </source>
</evidence>
<evidence type="ECO:0000256" key="4">
    <source>
        <dbReference type="ARBA" id="ARBA00022840"/>
    </source>
</evidence>
<keyword evidence="5" id="KW-0694">RNA-binding</keyword>
<dbReference type="GO" id="GO:0003723">
    <property type="term" value="F:RNA binding"/>
    <property type="evidence" value="ECO:0007669"/>
    <property type="project" value="UniProtKB-KW"/>
</dbReference>
<dbReference type="GeneID" id="109541385"/>
<evidence type="ECO:0000313" key="10">
    <source>
        <dbReference type="EnsemblMetazoa" id="XP_019765804.1"/>
    </source>
</evidence>
<organism evidence="10 11">
    <name type="scientific">Dendroctonus ponderosae</name>
    <name type="common">Mountain pine beetle</name>
    <dbReference type="NCBI Taxonomy" id="77166"/>
    <lineage>
        <taxon>Eukaryota</taxon>
        <taxon>Metazoa</taxon>
        <taxon>Ecdysozoa</taxon>
        <taxon>Arthropoda</taxon>
        <taxon>Hexapoda</taxon>
        <taxon>Insecta</taxon>
        <taxon>Pterygota</taxon>
        <taxon>Neoptera</taxon>
        <taxon>Endopterygota</taxon>
        <taxon>Coleoptera</taxon>
        <taxon>Polyphaga</taxon>
        <taxon>Cucujiformia</taxon>
        <taxon>Curculionidae</taxon>
        <taxon>Scolytinae</taxon>
        <taxon>Dendroctonus</taxon>
    </lineage>
</organism>
<dbReference type="PROSITE" id="PS51192">
    <property type="entry name" value="HELICASE_ATP_BIND_1"/>
    <property type="match status" value="1"/>
</dbReference>
<reference evidence="10" key="2">
    <citation type="submission" date="2024-08" db="UniProtKB">
        <authorList>
            <consortium name="EnsemblMetazoa"/>
        </authorList>
    </citation>
    <scope>IDENTIFICATION</scope>
</reference>
<proteinExistence type="inferred from homology"/>
<dbReference type="GO" id="GO:0016787">
    <property type="term" value="F:hydrolase activity"/>
    <property type="evidence" value="ECO:0007669"/>
    <property type="project" value="UniProtKB-KW"/>
</dbReference>
<keyword evidence="2 6" id="KW-0378">Hydrolase</keyword>
<dbReference type="Pfam" id="PF00270">
    <property type="entry name" value="DEAD"/>
    <property type="match status" value="1"/>
</dbReference>
<feature type="domain" description="Helicase ATP-binding" evidence="8">
    <location>
        <begin position="145"/>
        <end position="345"/>
    </location>
</feature>
<evidence type="ECO:0000256" key="3">
    <source>
        <dbReference type="ARBA" id="ARBA00022806"/>
    </source>
</evidence>
<feature type="region of interest" description="Disordered" evidence="7">
    <location>
        <begin position="647"/>
        <end position="676"/>
    </location>
</feature>
<dbReference type="SMART" id="SM01178">
    <property type="entry name" value="DUF4217"/>
    <property type="match status" value="1"/>
</dbReference>
<dbReference type="EnsemblMetazoa" id="XM_019910245.1">
    <property type="protein sequence ID" value="XP_019765804.1"/>
    <property type="gene ID" value="LOC109541385"/>
</dbReference>
<evidence type="ECO:0000256" key="1">
    <source>
        <dbReference type="ARBA" id="ARBA00022741"/>
    </source>
</evidence>
<dbReference type="InterPro" id="IPR027417">
    <property type="entry name" value="P-loop_NTPase"/>
</dbReference>
<dbReference type="PROSITE" id="PS51194">
    <property type="entry name" value="HELICASE_CTER"/>
    <property type="match status" value="1"/>
</dbReference>
<evidence type="ECO:0000256" key="7">
    <source>
        <dbReference type="SAM" id="MobiDB-lite"/>
    </source>
</evidence>
<name>A0AAR5PXT0_DENPD</name>
<dbReference type="GO" id="GO:0005829">
    <property type="term" value="C:cytosol"/>
    <property type="evidence" value="ECO:0007669"/>
    <property type="project" value="TreeGrafter"/>
</dbReference>
<dbReference type="PROSITE" id="PS00039">
    <property type="entry name" value="DEAD_ATP_HELICASE"/>
    <property type="match status" value="1"/>
</dbReference>
<accession>A0AAR5PXT0</accession>
<sequence length="676" mass="75014">MTSFEFKFGKTDAPQGSRVLARRKPAPSKAPVAPHKTAAAPLVLKALENATAAPTADGGGFIRRKAKKSKLKGEVPAASSSKSHSLFSEKYKNVHINTDVKGVSVAERVFSSGGDFGALDLHRHLQSNLEKHGFTVLTTVQEKAIPVVLSGKNCLIRSQTGSGKTLTYAVPILDQLVRRTPKLQRSDGVQAIVVVPTRELAQQTHELISKLNTFQWIVTGQISGGENRKTEKDKLRRGVHILVGTPGRLLDHILHTAAFNAKSVNCLVLDEADRLLDMGFKKDIVRLVEELNSQRAADGYDPLALLKGVKTEGAQSPRQTLLLSATLTKDLAELADFTMKDHVYIDALDDSFTLNPQHMVIPQTVKQEFVVTFIKHRLVMLAATLISKAQHTGKTIVFMATTQMVEFHHQLFSKYLLNMPVVRGQPDFDSDDEEPALDVELFKLHGNMDQKERKEVFNGFRAATKGILICTDVVARGIDVPAADCIVQYTGPQSDDDYLHRVGRTGRAGKSGSALLFLTHEEQDYISTLQAHKVFLREHNVDFILSKLMDFMDEPNKEMAISKLQKRFEQAIAQDDELHKKACSAYSSWSRFYSSFPGKMKTMFDLRNVNIGHYVTSFGLQESPTAVSRMAKQQAVRVPVKRLNQKLANHRDNDGGRAGSRNFSGAAPPRKKKKKF</sequence>
<dbReference type="CDD" id="cd18787">
    <property type="entry name" value="SF2_C_DEAD"/>
    <property type="match status" value="1"/>
</dbReference>
<evidence type="ECO:0008006" key="12">
    <source>
        <dbReference type="Google" id="ProtNLM"/>
    </source>
</evidence>
<dbReference type="SMART" id="SM00490">
    <property type="entry name" value="HELICc"/>
    <property type="match status" value="1"/>
</dbReference>
<keyword evidence="11" id="KW-1185">Reference proteome</keyword>
<dbReference type="Proteomes" id="UP000019118">
    <property type="component" value="Unassembled WGS sequence"/>
</dbReference>
<protein>
    <recommendedName>
        <fullName evidence="12">RNA helicase</fullName>
    </recommendedName>
</protein>
<keyword evidence="1 6" id="KW-0547">Nucleotide-binding</keyword>
<dbReference type="InterPro" id="IPR011545">
    <property type="entry name" value="DEAD/DEAH_box_helicase_dom"/>
</dbReference>
<dbReference type="PANTHER" id="PTHR47959">
    <property type="entry name" value="ATP-DEPENDENT RNA HELICASE RHLE-RELATED"/>
    <property type="match status" value="1"/>
</dbReference>
<evidence type="ECO:0000256" key="5">
    <source>
        <dbReference type="ARBA" id="ARBA00022884"/>
    </source>
</evidence>
<dbReference type="RefSeq" id="XP_019765804.1">
    <property type="nucleotide sequence ID" value="XM_019910245.2"/>
</dbReference>